<accession>A0A0M0JTN1</accession>
<proteinExistence type="predicted"/>
<reference evidence="3" key="1">
    <citation type="journal article" date="2015" name="PLoS Genet.">
        <title>Genome Sequence and Transcriptome Analyses of Chrysochromulina tobin: Metabolic Tools for Enhanced Algal Fitness in the Prominent Order Prymnesiales (Haptophyceae).</title>
        <authorList>
            <person name="Hovde B.T."/>
            <person name="Deodato C.R."/>
            <person name="Hunsperger H.M."/>
            <person name="Ryken S.A."/>
            <person name="Yost W."/>
            <person name="Jha R.K."/>
            <person name="Patterson J."/>
            <person name="Monnat R.J. Jr."/>
            <person name="Barlow S.B."/>
            <person name="Starkenburg S.R."/>
            <person name="Cattolico R.A."/>
        </authorList>
    </citation>
    <scope>NUCLEOTIDE SEQUENCE</scope>
    <source>
        <strain evidence="3">CCMP291</strain>
    </source>
</reference>
<sequence length="404" mass="41104">MSGSSAEGLTAEHLLIARLHVERLISTQRFSDAADVGARVLATASAACAAAPRGMQFASERVRLACSLCALGMLSGLTLKSFAELLQNAPVDEAAQTAAVAAMKALSDDDLFVWLQALEAAAPYGSRNALSLLDAAIGHLDEGVAPAVLSSALASGAARTALGAADEAIATLALGKLVLHGTRRHRPRARDTSTGVGSHRVRSPPAGSDVSSVSSEDDAAEAEDEDGGAHVATLEPSGSCLEACTDLERLVADLAFRYTAPERAPAPPTAPAMAPHATLGGKAKGAAAKAKGAAAAEKAHAAGNATLMATLLAFFEALRERPVAVSNAIVWICLGCAEEGSLGGGNGGGDGEEEPDERTSRCLRFLASHLAEAAVASVVQATVLNLQHQHGLDVDAARVAGWLH</sequence>
<evidence type="ECO:0000256" key="1">
    <source>
        <dbReference type="SAM" id="MobiDB-lite"/>
    </source>
</evidence>
<feature type="compositionally biased region" description="Acidic residues" evidence="1">
    <location>
        <begin position="215"/>
        <end position="226"/>
    </location>
</feature>
<dbReference type="AlphaFoldDB" id="A0A0M0JTN1"/>
<dbReference type="EMBL" id="JWZX01002414">
    <property type="protein sequence ID" value="KOO29453.1"/>
    <property type="molecule type" value="Genomic_DNA"/>
</dbReference>
<protein>
    <submittedName>
        <fullName evidence="2">Uncharacterized protein</fullName>
    </submittedName>
</protein>
<feature type="region of interest" description="Disordered" evidence="1">
    <location>
        <begin position="183"/>
        <end position="233"/>
    </location>
</feature>
<gene>
    <name evidence="2" type="ORF">Ctob_009718</name>
</gene>
<evidence type="ECO:0000313" key="3">
    <source>
        <dbReference type="Proteomes" id="UP000037460"/>
    </source>
</evidence>
<organism evidence="2 3">
    <name type="scientific">Chrysochromulina tobinii</name>
    <dbReference type="NCBI Taxonomy" id="1460289"/>
    <lineage>
        <taxon>Eukaryota</taxon>
        <taxon>Haptista</taxon>
        <taxon>Haptophyta</taxon>
        <taxon>Prymnesiophyceae</taxon>
        <taxon>Prymnesiales</taxon>
        <taxon>Chrysochromulinaceae</taxon>
        <taxon>Chrysochromulina</taxon>
    </lineage>
</organism>
<dbReference type="Proteomes" id="UP000037460">
    <property type="component" value="Unassembled WGS sequence"/>
</dbReference>
<keyword evidence="3" id="KW-1185">Reference proteome</keyword>
<evidence type="ECO:0000313" key="2">
    <source>
        <dbReference type="EMBL" id="KOO29453.1"/>
    </source>
</evidence>
<name>A0A0M0JTN1_9EUKA</name>
<comment type="caution">
    <text evidence="2">The sequence shown here is derived from an EMBL/GenBank/DDBJ whole genome shotgun (WGS) entry which is preliminary data.</text>
</comment>